<dbReference type="EMBL" id="JBHSAY010000023">
    <property type="protein sequence ID" value="MFC4135555.1"/>
    <property type="molecule type" value="Genomic_DNA"/>
</dbReference>
<dbReference type="Proteomes" id="UP001595816">
    <property type="component" value="Unassembled WGS sequence"/>
</dbReference>
<proteinExistence type="predicted"/>
<keyword evidence="2" id="KW-1185">Reference proteome</keyword>
<evidence type="ECO:0000313" key="1">
    <source>
        <dbReference type="EMBL" id="MFC4135555.1"/>
    </source>
</evidence>
<accession>A0ABV8LX04</accession>
<reference evidence="2" key="1">
    <citation type="journal article" date="2019" name="Int. J. Syst. Evol. Microbiol.">
        <title>The Global Catalogue of Microorganisms (GCM) 10K type strain sequencing project: providing services to taxonomists for standard genome sequencing and annotation.</title>
        <authorList>
            <consortium name="The Broad Institute Genomics Platform"/>
            <consortium name="The Broad Institute Genome Sequencing Center for Infectious Disease"/>
            <person name="Wu L."/>
            <person name="Ma J."/>
        </authorList>
    </citation>
    <scope>NUCLEOTIDE SEQUENCE [LARGE SCALE GENOMIC DNA]</scope>
    <source>
        <strain evidence="2">CGMCC 4.7289</strain>
    </source>
</reference>
<keyword evidence="1" id="KW-0808">Transferase</keyword>
<keyword evidence="1" id="KW-0012">Acyltransferase</keyword>
<dbReference type="GO" id="GO:0016746">
    <property type="term" value="F:acyltransferase activity"/>
    <property type="evidence" value="ECO:0007669"/>
    <property type="project" value="UniProtKB-KW"/>
</dbReference>
<comment type="caution">
    <text evidence="1">The sequence shown here is derived from an EMBL/GenBank/DDBJ whole genome shotgun (WGS) entry which is preliminary data.</text>
</comment>
<gene>
    <name evidence="1" type="ORF">ACFOZ4_33490</name>
</gene>
<name>A0ABV8LX04_9ACTN</name>
<evidence type="ECO:0000313" key="2">
    <source>
        <dbReference type="Proteomes" id="UP001595816"/>
    </source>
</evidence>
<organism evidence="1 2">
    <name type="scientific">Hamadaea flava</name>
    <dbReference type="NCBI Taxonomy" id="1742688"/>
    <lineage>
        <taxon>Bacteria</taxon>
        <taxon>Bacillati</taxon>
        <taxon>Actinomycetota</taxon>
        <taxon>Actinomycetes</taxon>
        <taxon>Micromonosporales</taxon>
        <taxon>Micromonosporaceae</taxon>
        <taxon>Hamadaea</taxon>
    </lineage>
</organism>
<sequence length="66" mass="7200">MKIEYLWKTVWSGGGGCPALYRTDGGYVVQGVKLDDATRAALRDLAANEDAVYVPADVLDRLREVA</sequence>
<dbReference type="RefSeq" id="WP_253750246.1">
    <property type="nucleotide sequence ID" value="NZ_JAMZDZ010000001.1"/>
</dbReference>
<protein>
    <submittedName>
        <fullName evidence="1">Lipid A biosynthesis lauroyl acyltransferase</fullName>
    </submittedName>
</protein>